<feature type="signal peptide" evidence="1">
    <location>
        <begin position="1"/>
        <end position="20"/>
    </location>
</feature>
<keyword evidence="3" id="KW-1185">Reference proteome</keyword>
<evidence type="ECO:0000313" key="3">
    <source>
        <dbReference type="Proteomes" id="UP000297229"/>
    </source>
</evidence>
<accession>A0A4Z1JYH3</accession>
<keyword evidence="1" id="KW-0732">Signal</keyword>
<protein>
    <submittedName>
        <fullName evidence="2">Uncharacterized protein</fullName>
    </submittedName>
</protein>
<proteinExistence type="predicted"/>
<dbReference type="AlphaFoldDB" id="A0A4Z1JYH3"/>
<feature type="chain" id="PRO_5021235148" evidence="1">
    <location>
        <begin position="21"/>
        <end position="73"/>
    </location>
</feature>
<comment type="caution">
    <text evidence="2">The sequence shown here is derived from an EMBL/GenBank/DDBJ whole genome shotgun (WGS) entry which is preliminary data.</text>
</comment>
<sequence>MKASISLVVFAVATFGMGAAIESRQNTWGPYTCPTREQCEASCEAAGLARISVDVVYAASDCNNAWTNCACDY</sequence>
<gene>
    <name evidence="2" type="ORF">BELL_0162g00130</name>
</gene>
<evidence type="ECO:0000256" key="1">
    <source>
        <dbReference type="SAM" id="SignalP"/>
    </source>
</evidence>
<organism evidence="2 3">
    <name type="scientific">Botrytis elliptica</name>
    <dbReference type="NCBI Taxonomy" id="278938"/>
    <lineage>
        <taxon>Eukaryota</taxon>
        <taxon>Fungi</taxon>
        <taxon>Dikarya</taxon>
        <taxon>Ascomycota</taxon>
        <taxon>Pezizomycotina</taxon>
        <taxon>Leotiomycetes</taxon>
        <taxon>Helotiales</taxon>
        <taxon>Sclerotiniaceae</taxon>
        <taxon>Botrytis</taxon>
    </lineage>
</organism>
<evidence type="ECO:0000313" key="2">
    <source>
        <dbReference type="EMBL" id="TGO76322.1"/>
    </source>
</evidence>
<name>A0A4Z1JYH3_9HELO</name>
<reference evidence="2 3" key="1">
    <citation type="submission" date="2017-12" db="EMBL/GenBank/DDBJ databases">
        <title>Comparative genomics of Botrytis spp.</title>
        <authorList>
            <person name="Valero-Jimenez C.A."/>
            <person name="Tapia P."/>
            <person name="Veloso J."/>
            <person name="Silva-Moreno E."/>
            <person name="Staats M."/>
            <person name="Valdes J.H."/>
            <person name="Van Kan J.A.L."/>
        </authorList>
    </citation>
    <scope>NUCLEOTIDE SEQUENCE [LARGE SCALE GENOMIC DNA]</scope>
    <source>
        <strain evidence="2 3">Be9601</strain>
    </source>
</reference>
<dbReference type="EMBL" id="PQXM01000161">
    <property type="protein sequence ID" value="TGO76322.1"/>
    <property type="molecule type" value="Genomic_DNA"/>
</dbReference>
<dbReference type="Proteomes" id="UP000297229">
    <property type="component" value="Unassembled WGS sequence"/>
</dbReference>